<sequence>MVTRLSLLFCLLAALLSAASMPFTAQAQDKQRAVTEATDDNRVQIISRNAATQIVQHLTGQSELRLRPVRIVTLHNSYTEALIALGIVPVGAVERPQGAAAQLKNALHATPSVGDQSSPDYEAILALQPDLILSVGEVHGQNYELLNAIAPTIVLREPEKDWRDWLKALAVVLDRETQAETLIAVYEQRVAKLRQILQAQHSDETVLLLRVRQKDIRIYGAGRRSGPVLYEQLALTPHRLVPLNKNYEAISNELIGQMDADRIFLMVEDAGRLGSIEKSQLWKSLPAVQSGHVYKVNTEPWNQSSGPLSSGIIIDDIASAFGIRE</sequence>
<gene>
    <name evidence="8" type="ORF">DFR47_10991</name>
</gene>
<comment type="similarity">
    <text evidence="2">Belongs to the bacterial solute-binding protein 8 family.</text>
</comment>
<keyword evidence="9" id="KW-1185">Reference proteome</keyword>
<dbReference type="InterPro" id="IPR002491">
    <property type="entry name" value="ABC_transptr_periplasmic_BD"/>
</dbReference>
<feature type="chain" id="PRO_5016817303" evidence="6">
    <location>
        <begin position="28"/>
        <end position="325"/>
    </location>
</feature>
<dbReference type="Gene3D" id="3.40.50.1980">
    <property type="entry name" value="Nitrogenase molybdenum iron protein domain"/>
    <property type="match status" value="2"/>
</dbReference>
<evidence type="ECO:0000313" key="9">
    <source>
        <dbReference type="Proteomes" id="UP000252893"/>
    </source>
</evidence>
<keyword evidence="5 6" id="KW-0732">Signal</keyword>
<keyword evidence="4" id="KW-0408">Iron</keyword>
<organism evidence="8 9">
    <name type="scientific">Pseudochrobactrum asaccharolyticum</name>
    <dbReference type="NCBI Taxonomy" id="354351"/>
    <lineage>
        <taxon>Bacteria</taxon>
        <taxon>Pseudomonadati</taxon>
        <taxon>Pseudomonadota</taxon>
        <taxon>Alphaproteobacteria</taxon>
        <taxon>Hyphomicrobiales</taxon>
        <taxon>Brucellaceae</taxon>
        <taxon>Pseudochrobactrum</taxon>
    </lineage>
</organism>
<dbReference type="Proteomes" id="UP000252893">
    <property type="component" value="Unassembled WGS sequence"/>
</dbReference>
<dbReference type="CDD" id="cd01146">
    <property type="entry name" value="FhuD"/>
    <property type="match status" value="1"/>
</dbReference>
<evidence type="ECO:0000313" key="8">
    <source>
        <dbReference type="EMBL" id="RBO91231.1"/>
    </source>
</evidence>
<protein>
    <submittedName>
        <fullName evidence="8">Iron complex transport system substrate-binding protein</fullName>
    </submittedName>
</protein>
<dbReference type="PROSITE" id="PS50983">
    <property type="entry name" value="FE_B12_PBP"/>
    <property type="match status" value="1"/>
</dbReference>
<evidence type="ECO:0000256" key="1">
    <source>
        <dbReference type="ARBA" id="ARBA00004196"/>
    </source>
</evidence>
<dbReference type="AlphaFoldDB" id="A0A366DME2"/>
<evidence type="ECO:0000256" key="4">
    <source>
        <dbReference type="ARBA" id="ARBA00022496"/>
    </source>
</evidence>
<keyword evidence="4" id="KW-0410">Iron transport</keyword>
<evidence type="ECO:0000259" key="7">
    <source>
        <dbReference type="PROSITE" id="PS50983"/>
    </source>
</evidence>
<dbReference type="SUPFAM" id="SSF53807">
    <property type="entry name" value="Helical backbone' metal receptor"/>
    <property type="match status" value="1"/>
</dbReference>
<proteinExistence type="inferred from homology"/>
<dbReference type="RefSeq" id="WP_113945911.1">
    <property type="nucleotide sequence ID" value="NZ_JBHEEG010000010.1"/>
</dbReference>
<name>A0A366DME2_9HYPH</name>
<reference evidence="8 9" key="1">
    <citation type="submission" date="2018-06" db="EMBL/GenBank/DDBJ databases">
        <title>Genomic Encyclopedia of Type Strains, Phase IV (KMG-IV): sequencing the most valuable type-strain genomes for metagenomic binning, comparative biology and taxonomic classification.</title>
        <authorList>
            <person name="Goeker M."/>
        </authorList>
    </citation>
    <scope>NUCLEOTIDE SEQUENCE [LARGE SCALE GENOMIC DNA]</scope>
    <source>
        <strain evidence="8 9">DSM 25619</strain>
    </source>
</reference>
<accession>A0A366DME2</accession>
<dbReference type="OrthoDB" id="9793175at2"/>
<feature type="domain" description="Fe/B12 periplasmic-binding" evidence="7">
    <location>
        <begin position="70"/>
        <end position="325"/>
    </location>
</feature>
<evidence type="ECO:0000256" key="6">
    <source>
        <dbReference type="SAM" id="SignalP"/>
    </source>
</evidence>
<keyword evidence="3" id="KW-0813">Transport</keyword>
<dbReference type="GO" id="GO:1901678">
    <property type="term" value="P:iron coordination entity transport"/>
    <property type="evidence" value="ECO:0007669"/>
    <property type="project" value="UniProtKB-ARBA"/>
</dbReference>
<evidence type="ECO:0000256" key="2">
    <source>
        <dbReference type="ARBA" id="ARBA00008814"/>
    </source>
</evidence>
<evidence type="ECO:0000256" key="5">
    <source>
        <dbReference type="ARBA" id="ARBA00022729"/>
    </source>
</evidence>
<dbReference type="EMBL" id="QNRH01000009">
    <property type="protein sequence ID" value="RBO91231.1"/>
    <property type="molecule type" value="Genomic_DNA"/>
</dbReference>
<dbReference type="InterPro" id="IPR051313">
    <property type="entry name" value="Bact_iron-sidero_bind"/>
</dbReference>
<feature type="signal peptide" evidence="6">
    <location>
        <begin position="1"/>
        <end position="27"/>
    </location>
</feature>
<comment type="caution">
    <text evidence="8">The sequence shown here is derived from an EMBL/GenBank/DDBJ whole genome shotgun (WGS) entry which is preliminary data.</text>
</comment>
<dbReference type="PANTHER" id="PTHR30532">
    <property type="entry name" value="IRON III DICITRATE-BINDING PERIPLASMIC PROTEIN"/>
    <property type="match status" value="1"/>
</dbReference>
<dbReference type="PANTHER" id="PTHR30532:SF21">
    <property type="entry name" value="SIDEROPHORE-BINDING LIPOPROTEIN YFIY-RELATED"/>
    <property type="match status" value="1"/>
</dbReference>
<keyword evidence="4" id="KW-0406">Ion transport</keyword>
<comment type="subcellular location">
    <subcellularLocation>
        <location evidence="1">Cell envelope</location>
    </subcellularLocation>
</comment>
<dbReference type="GO" id="GO:0030288">
    <property type="term" value="C:outer membrane-bounded periplasmic space"/>
    <property type="evidence" value="ECO:0007669"/>
    <property type="project" value="TreeGrafter"/>
</dbReference>
<evidence type="ECO:0000256" key="3">
    <source>
        <dbReference type="ARBA" id="ARBA00022448"/>
    </source>
</evidence>
<dbReference type="Pfam" id="PF01497">
    <property type="entry name" value="Peripla_BP_2"/>
    <property type="match status" value="1"/>
</dbReference>